<dbReference type="GO" id="GO:0005886">
    <property type="term" value="C:plasma membrane"/>
    <property type="evidence" value="ECO:0007669"/>
    <property type="project" value="UniProtKB-SubCell"/>
</dbReference>
<evidence type="ECO:0000256" key="5">
    <source>
        <dbReference type="ARBA" id="ARBA00022696"/>
    </source>
</evidence>
<keyword evidence="5" id="KW-0356">Hemostasis</keyword>
<dbReference type="InterPro" id="IPR017452">
    <property type="entry name" value="GPCR_Rhodpsn_7TM"/>
</dbReference>
<dbReference type="GO" id="GO:0007596">
    <property type="term" value="P:blood coagulation"/>
    <property type="evidence" value="ECO:0007669"/>
    <property type="project" value="UniProtKB-KW"/>
</dbReference>
<feature type="transmembrane region" description="Helical" evidence="18">
    <location>
        <begin position="267"/>
        <end position="293"/>
    </location>
</feature>
<feature type="transmembrane region" description="Helical" evidence="18">
    <location>
        <begin position="355"/>
        <end position="378"/>
    </location>
</feature>
<keyword evidence="22" id="KW-1185">Reference proteome</keyword>
<protein>
    <recommendedName>
        <fullName evidence="2">Proteinase-activated receptor 1</fullName>
    </recommendedName>
    <alternativeName>
        <fullName evidence="15">Thrombin receptor</fullName>
    </alternativeName>
</protein>
<keyword evidence="8" id="KW-0297">G-protein coupled receptor</keyword>
<dbReference type="PRINTS" id="PR00237">
    <property type="entry name" value="GPCRRHODOPSN"/>
</dbReference>
<dbReference type="Proteomes" id="UP001178508">
    <property type="component" value="Chromosome 13"/>
</dbReference>
<evidence type="ECO:0000256" key="16">
    <source>
        <dbReference type="PIRSR" id="PIRSR603912-52"/>
    </source>
</evidence>
<dbReference type="GO" id="GO:0035025">
    <property type="term" value="P:positive regulation of Rho protein signal transduction"/>
    <property type="evidence" value="ECO:0007669"/>
    <property type="project" value="TreeGrafter"/>
</dbReference>
<feature type="transmembrane region" description="Helical" evidence="18">
    <location>
        <begin position="305"/>
        <end position="325"/>
    </location>
</feature>
<evidence type="ECO:0000256" key="1">
    <source>
        <dbReference type="ARBA" id="ARBA00004651"/>
    </source>
</evidence>
<evidence type="ECO:0000259" key="20">
    <source>
        <dbReference type="PROSITE" id="PS50262"/>
    </source>
</evidence>
<dbReference type="FunFam" id="1.20.1070.10:FF:000040">
    <property type="entry name" value="Coagulation factor 2 (thrombin) receptor"/>
    <property type="match status" value="1"/>
</dbReference>
<proteinExistence type="predicted"/>
<evidence type="ECO:0000256" key="3">
    <source>
        <dbReference type="ARBA" id="ARBA00022475"/>
    </source>
</evidence>
<keyword evidence="9" id="KW-0094">Blood coagulation</keyword>
<evidence type="ECO:0000313" key="22">
    <source>
        <dbReference type="Proteomes" id="UP001178508"/>
    </source>
</evidence>
<gene>
    <name evidence="21" type="ORF">XNOV1_A011942</name>
</gene>
<keyword evidence="14" id="KW-0807">Transducer</keyword>
<feature type="transmembrane region" description="Helical" evidence="18">
    <location>
        <begin position="441"/>
        <end position="464"/>
    </location>
</feature>
<dbReference type="PANTHER" id="PTHR24232">
    <property type="entry name" value="G-PROTEIN COUPLED RECEPTOR"/>
    <property type="match status" value="1"/>
</dbReference>
<evidence type="ECO:0000256" key="14">
    <source>
        <dbReference type="ARBA" id="ARBA00023224"/>
    </source>
</evidence>
<keyword evidence="10 18" id="KW-0472">Membrane</keyword>
<dbReference type="GO" id="GO:0030194">
    <property type="term" value="P:positive regulation of blood coagulation"/>
    <property type="evidence" value="ECO:0007669"/>
    <property type="project" value="TreeGrafter"/>
</dbReference>
<dbReference type="PROSITE" id="PS51257">
    <property type="entry name" value="PROKAR_LIPOPROTEIN"/>
    <property type="match status" value="1"/>
</dbReference>
<feature type="transmembrane region" description="Helical" evidence="18">
    <location>
        <begin position="194"/>
        <end position="214"/>
    </location>
</feature>
<evidence type="ECO:0000256" key="12">
    <source>
        <dbReference type="ARBA" id="ARBA00023170"/>
    </source>
</evidence>
<evidence type="ECO:0000256" key="18">
    <source>
        <dbReference type="SAM" id="Phobius"/>
    </source>
</evidence>
<keyword evidence="12 21" id="KW-0675">Receptor</keyword>
<dbReference type="PRINTS" id="PR01428">
    <property type="entry name" value="PROTEASEAR"/>
</dbReference>
<dbReference type="SUPFAM" id="SSF81321">
    <property type="entry name" value="Family A G protein-coupled receptor-like"/>
    <property type="match status" value="1"/>
</dbReference>
<dbReference type="InterPro" id="IPR003912">
    <property type="entry name" value="Protea_act_rcpt"/>
</dbReference>
<keyword evidence="11 16" id="KW-1015">Disulfide bond</keyword>
<dbReference type="Pfam" id="PF00001">
    <property type="entry name" value="7tm_1"/>
    <property type="match status" value="1"/>
</dbReference>
<evidence type="ECO:0000256" key="2">
    <source>
        <dbReference type="ARBA" id="ARBA00019705"/>
    </source>
</evidence>
<evidence type="ECO:0000256" key="15">
    <source>
        <dbReference type="ARBA" id="ARBA00031780"/>
    </source>
</evidence>
<evidence type="ECO:0000256" key="17">
    <source>
        <dbReference type="SAM" id="MobiDB-lite"/>
    </source>
</evidence>
<dbReference type="EMBL" id="OY660876">
    <property type="protein sequence ID" value="CAJ1070132.1"/>
    <property type="molecule type" value="Genomic_DNA"/>
</dbReference>
<evidence type="ECO:0000256" key="4">
    <source>
        <dbReference type="ARBA" id="ARBA00022692"/>
    </source>
</evidence>
<keyword evidence="6 19" id="KW-0732">Signal</keyword>
<feature type="transmembrane region" description="Helical" evidence="18">
    <location>
        <begin position="226"/>
        <end position="247"/>
    </location>
</feature>
<evidence type="ECO:0000256" key="8">
    <source>
        <dbReference type="ARBA" id="ARBA00023040"/>
    </source>
</evidence>
<evidence type="ECO:0000256" key="9">
    <source>
        <dbReference type="ARBA" id="ARBA00023084"/>
    </source>
</evidence>
<evidence type="ECO:0000256" key="13">
    <source>
        <dbReference type="ARBA" id="ARBA00023180"/>
    </source>
</evidence>
<feature type="signal peptide" evidence="19">
    <location>
        <begin position="1"/>
        <end position="20"/>
    </location>
</feature>
<keyword evidence="3" id="KW-1003">Cell membrane</keyword>
<keyword evidence="13" id="KW-0325">Glycoprotein</keyword>
<feature type="compositionally biased region" description="Basic and acidic residues" evidence="17">
    <location>
        <begin position="47"/>
        <end position="62"/>
    </location>
</feature>
<feature type="domain" description="G-protein coupled receptors family 1 profile" evidence="20">
    <location>
        <begin position="205"/>
        <end position="462"/>
    </location>
</feature>
<feature type="transmembrane region" description="Helical" evidence="18">
    <location>
        <begin position="399"/>
        <end position="426"/>
    </location>
</feature>
<dbReference type="GO" id="GO:0015057">
    <property type="term" value="F:thrombin-activated receptor activity"/>
    <property type="evidence" value="ECO:0007669"/>
    <property type="project" value="InterPro"/>
</dbReference>
<feature type="chain" id="PRO_5043740580" description="Proteinase-activated receptor 1" evidence="19">
    <location>
        <begin position="21"/>
        <end position="536"/>
    </location>
</feature>
<feature type="region of interest" description="Disordered" evidence="17">
    <location>
        <begin position="23"/>
        <end position="77"/>
    </location>
</feature>
<dbReference type="PRINTS" id="PR00908">
    <property type="entry name" value="THROMBINR"/>
</dbReference>
<evidence type="ECO:0000256" key="10">
    <source>
        <dbReference type="ARBA" id="ARBA00023136"/>
    </source>
</evidence>
<accession>A0AAV1G7Y8</accession>
<evidence type="ECO:0000256" key="19">
    <source>
        <dbReference type="SAM" id="SignalP"/>
    </source>
</evidence>
<keyword evidence="7 18" id="KW-1133">Transmembrane helix</keyword>
<dbReference type="InterPro" id="IPR000276">
    <property type="entry name" value="GPCR_Rhodpsn"/>
</dbReference>
<dbReference type="Gene3D" id="1.20.1070.10">
    <property type="entry name" value="Rhodopsin 7-helix transmembrane proteins"/>
    <property type="match status" value="1"/>
</dbReference>
<dbReference type="PROSITE" id="PS50262">
    <property type="entry name" value="G_PROTEIN_RECEP_F1_2"/>
    <property type="match status" value="1"/>
</dbReference>
<name>A0AAV1G7Y8_XYRNO</name>
<dbReference type="GO" id="GO:0007200">
    <property type="term" value="P:phospholipase C-activating G protein-coupled receptor signaling pathway"/>
    <property type="evidence" value="ECO:0007669"/>
    <property type="project" value="TreeGrafter"/>
</dbReference>
<comment type="subcellular location">
    <subcellularLocation>
        <location evidence="1">Cell membrane</location>
        <topology evidence="1">Multi-pass membrane protein</topology>
    </subcellularLocation>
</comment>
<evidence type="ECO:0000256" key="6">
    <source>
        <dbReference type="ARBA" id="ARBA00022729"/>
    </source>
</evidence>
<dbReference type="InterPro" id="IPR000935">
    <property type="entry name" value="Thrmbn_rcpt"/>
</dbReference>
<dbReference type="PANTHER" id="PTHR24232:SF20">
    <property type="entry name" value="PROTEINASE-ACTIVATED RECEPTOR 1"/>
    <property type="match status" value="1"/>
</dbReference>
<reference evidence="21" key="1">
    <citation type="submission" date="2023-08" db="EMBL/GenBank/DDBJ databases">
        <authorList>
            <person name="Alioto T."/>
            <person name="Alioto T."/>
            <person name="Gomez Garrido J."/>
        </authorList>
    </citation>
    <scope>NUCLEOTIDE SEQUENCE</scope>
</reference>
<evidence type="ECO:0000256" key="11">
    <source>
        <dbReference type="ARBA" id="ARBA00023157"/>
    </source>
</evidence>
<feature type="disulfide bond" evidence="16">
    <location>
        <begin position="261"/>
        <end position="340"/>
    </location>
</feature>
<evidence type="ECO:0000256" key="7">
    <source>
        <dbReference type="ARBA" id="ARBA00022989"/>
    </source>
</evidence>
<keyword evidence="4 18" id="KW-0812">Transmembrane</keyword>
<evidence type="ECO:0000313" key="21">
    <source>
        <dbReference type="EMBL" id="CAJ1070132.1"/>
    </source>
</evidence>
<organism evidence="21 22">
    <name type="scientific">Xyrichtys novacula</name>
    <name type="common">Pearly razorfish</name>
    <name type="synonym">Hemipteronotus novacula</name>
    <dbReference type="NCBI Taxonomy" id="13765"/>
    <lineage>
        <taxon>Eukaryota</taxon>
        <taxon>Metazoa</taxon>
        <taxon>Chordata</taxon>
        <taxon>Craniata</taxon>
        <taxon>Vertebrata</taxon>
        <taxon>Euteleostomi</taxon>
        <taxon>Actinopterygii</taxon>
        <taxon>Neopterygii</taxon>
        <taxon>Teleostei</taxon>
        <taxon>Neoteleostei</taxon>
        <taxon>Acanthomorphata</taxon>
        <taxon>Eupercaria</taxon>
        <taxon>Labriformes</taxon>
        <taxon>Labridae</taxon>
        <taxon>Xyrichtys</taxon>
    </lineage>
</organism>
<sequence>MFMVCPKSLSFLVLVCACAAQDSPEPMWPSPPDKSKGGVEIGMSSGFDKDGSSDWKQEHNGDKIGMSPGFDEDGSSDWKPKHQIIAHGPSFGYQDRCRPGLPGTKCSPSVESLNREIPIAKSPEVHMIPSLYEYFSLCEDLIERCKKYSSDDNRYDVVVPSSGIDESVTSSSKISDKAEQFLKGHVSTIFIPSFYTLVCIISVPINICAVLVFVRKIKPKNPAVIFMLNLACADLLFALLLPFKISYHFNGNDWIFGPAMCHVVTAAFYWNMYCSVLLIACISVDRLLAIVYPMDSLTWRSPGKAVVACAAMWILSFLGSMHLLFTEQTVYLEHLNITTCHDIQPPPFFECYKMYITFLCLFFFFLPLIITAVSYTRVIMTLSKAQLGVPDQSRKKRRAVVLAATVLVMFVLCFTPTNCVLLVHLLKFKEKVLSNHADNLYIVYSVFLCLGSLNCLLDPLVYYFGSSQFQKELSSMLGHQKTKQNTSSGQSSDPSISTSQALLKSNCKDGSKVNPPVTNSDSSQANLCSHCRKLLV</sequence>
<dbReference type="AlphaFoldDB" id="A0AAV1G7Y8"/>